<protein>
    <recommendedName>
        <fullName evidence="3">Abi-like protein</fullName>
    </recommendedName>
</protein>
<evidence type="ECO:0008006" key="3">
    <source>
        <dbReference type="Google" id="ProtNLM"/>
    </source>
</evidence>
<name>A0ABX0SJQ7_9ACTN</name>
<proteinExistence type="predicted"/>
<gene>
    <name evidence="1" type="ORF">FB473_001551</name>
</gene>
<evidence type="ECO:0000313" key="1">
    <source>
        <dbReference type="EMBL" id="NIH56906.1"/>
    </source>
</evidence>
<organism evidence="1 2">
    <name type="scientific">Brooklawnia cerclae</name>
    <dbReference type="NCBI Taxonomy" id="349934"/>
    <lineage>
        <taxon>Bacteria</taxon>
        <taxon>Bacillati</taxon>
        <taxon>Actinomycetota</taxon>
        <taxon>Actinomycetes</taxon>
        <taxon>Propionibacteriales</taxon>
        <taxon>Propionibacteriaceae</taxon>
        <taxon>Brooklawnia</taxon>
    </lineage>
</organism>
<dbReference type="Proteomes" id="UP000749311">
    <property type="component" value="Unassembled WGS sequence"/>
</dbReference>
<comment type="caution">
    <text evidence="1">The sequence shown here is derived from an EMBL/GenBank/DDBJ whole genome shotgun (WGS) entry which is preliminary data.</text>
</comment>
<accession>A0ABX0SJQ7</accession>
<dbReference type="EMBL" id="JAAMOZ010000001">
    <property type="protein sequence ID" value="NIH56906.1"/>
    <property type="molecule type" value="Genomic_DNA"/>
</dbReference>
<evidence type="ECO:0000313" key="2">
    <source>
        <dbReference type="Proteomes" id="UP000749311"/>
    </source>
</evidence>
<sequence length="236" mass="26832">MPDPNPDASGEVAAGVWVEEWLSARRFARYLTETDGDRTRALTLYEWNLKLGAALMRDIAHVEVAVRNAYDRTMQQRWRGAQHWLLDPTSPVQAPLWRTLRGRRVDLNTRNRANIGDAVARCGGTHAKPDAVIAELSFGFWRHCTDPAHEKTLWVPYLHRAWPRKTDRAALDRALATINTARNRASHHEPLFGTRPGRDLSAAHREVLRLLDLLLPELAEYVRATTAIPAMLTERP</sequence>
<dbReference type="RefSeq" id="WP_167166191.1">
    <property type="nucleotide sequence ID" value="NZ_BAAAOO010000015.1"/>
</dbReference>
<reference evidence="1 2" key="1">
    <citation type="submission" date="2020-02" db="EMBL/GenBank/DDBJ databases">
        <title>Sequencing the genomes of 1000 actinobacteria strains.</title>
        <authorList>
            <person name="Klenk H.-P."/>
        </authorList>
    </citation>
    <scope>NUCLEOTIDE SEQUENCE [LARGE SCALE GENOMIC DNA]</scope>
    <source>
        <strain evidence="1 2">DSM 19609</strain>
    </source>
</reference>
<keyword evidence="2" id="KW-1185">Reference proteome</keyword>